<dbReference type="Proteomes" id="UP000216446">
    <property type="component" value="Unassembled WGS sequence"/>
</dbReference>
<protein>
    <submittedName>
        <fullName evidence="5">Anti-oxidant AhpCTSA family protein</fullName>
    </submittedName>
</protein>
<dbReference type="InParanoid" id="A0A259TYX6"/>
<dbReference type="GO" id="GO:0016209">
    <property type="term" value="F:antioxidant activity"/>
    <property type="evidence" value="ECO:0007669"/>
    <property type="project" value="InterPro"/>
</dbReference>
<dbReference type="RefSeq" id="WP_094547357.1">
    <property type="nucleotide sequence ID" value="NZ_MQWB01000001.1"/>
</dbReference>
<name>A0A259TYX6_9BACT</name>
<dbReference type="InterPro" id="IPR013766">
    <property type="entry name" value="Thioredoxin_domain"/>
</dbReference>
<dbReference type="GO" id="GO:0016491">
    <property type="term" value="F:oxidoreductase activity"/>
    <property type="evidence" value="ECO:0007669"/>
    <property type="project" value="UniProtKB-KW"/>
</dbReference>
<accession>A0A259TYX6</accession>
<dbReference type="Pfam" id="PF00578">
    <property type="entry name" value="AhpC-TSA"/>
    <property type="match status" value="1"/>
</dbReference>
<dbReference type="SUPFAM" id="SSF52833">
    <property type="entry name" value="Thioredoxin-like"/>
    <property type="match status" value="1"/>
</dbReference>
<feature type="domain" description="Thioredoxin" evidence="4">
    <location>
        <begin position="3"/>
        <end position="158"/>
    </location>
</feature>
<feature type="active site" description="Cysteine sulfenic acid (-SOH) intermediate; for peroxidase activity" evidence="3">
    <location>
        <position position="46"/>
    </location>
</feature>
<keyword evidence="1" id="KW-0560">Oxidoreductase</keyword>
<dbReference type="PANTHER" id="PTHR43110:SF1">
    <property type="entry name" value="THIOL PEROXIDASE"/>
    <property type="match status" value="1"/>
</dbReference>
<dbReference type="AlphaFoldDB" id="A0A259TYX6"/>
<evidence type="ECO:0000256" key="1">
    <source>
        <dbReference type="ARBA" id="ARBA00023002"/>
    </source>
</evidence>
<dbReference type="InterPro" id="IPR036249">
    <property type="entry name" value="Thioredoxin-like_sf"/>
</dbReference>
<dbReference type="EMBL" id="MQWB01000001">
    <property type="protein sequence ID" value="OZC02774.1"/>
    <property type="molecule type" value="Genomic_DNA"/>
</dbReference>
<dbReference type="OrthoDB" id="9809746at2"/>
<keyword evidence="2" id="KW-0676">Redox-active center</keyword>
<dbReference type="Gene3D" id="3.40.30.10">
    <property type="entry name" value="Glutaredoxin"/>
    <property type="match status" value="1"/>
</dbReference>
<dbReference type="PANTHER" id="PTHR43110">
    <property type="entry name" value="THIOL PEROXIDASE"/>
    <property type="match status" value="1"/>
</dbReference>
<evidence type="ECO:0000256" key="3">
    <source>
        <dbReference type="PIRSR" id="PIRSR000239-1"/>
    </source>
</evidence>
<dbReference type="InterPro" id="IPR050455">
    <property type="entry name" value="Tpx_Peroxidase_subfamily"/>
</dbReference>
<dbReference type="PROSITE" id="PS51352">
    <property type="entry name" value="THIOREDOXIN_2"/>
    <property type="match status" value="1"/>
</dbReference>
<evidence type="ECO:0000256" key="2">
    <source>
        <dbReference type="ARBA" id="ARBA00023284"/>
    </source>
</evidence>
<dbReference type="InterPro" id="IPR024706">
    <property type="entry name" value="Peroxiredoxin_AhpC-typ"/>
</dbReference>
<evidence type="ECO:0000313" key="6">
    <source>
        <dbReference type="Proteomes" id="UP000216446"/>
    </source>
</evidence>
<organism evidence="5 6">
    <name type="scientific">Rubricoccus marinus</name>
    <dbReference type="NCBI Taxonomy" id="716817"/>
    <lineage>
        <taxon>Bacteria</taxon>
        <taxon>Pseudomonadati</taxon>
        <taxon>Rhodothermota</taxon>
        <taxon>Rhodothermia</taxon>
        <taxon>Rhodothermales</taxon>
        <taxon>Rubricoccaceae</taxon>
        <taxon>Rubricoccus</taxon>
    </lineage>
</organism>
<reference evidence="5 6" key="1">
    <citation type="submission" date="2016-11" db="EMBL/GenBank/DDBJ databases">
        <title>Study of marine rhodopsin-containing bacteria.</title>
        <authorList>
            <person name="Yoshizawa S."/>
            <person name="Kumagai Y."/>
            <person name="Kogure K."/>
        </authorList>
    </citation>
    <scope>NUCLEOTIDE SEQUENCE [LARGE SCALE GENOMIC DNA]</scope>
    <source>
        <strain evidence="5 6">SG-29</strain>
    </source>
</reference>
<sequence length="158" mass="17155">MPLSSGDTAPDFTLYDSDTQPFNLSDELSDGPVVLLFFPGAFTSVCTNELDTVGNDLGEYAGAQVVGVSTDSPFALAEFKKVHDFPFRLLSDHDGSVSADYGTKYDNDFTPMKLDRIAKRSAFVIDRDQNIRYAEVLDNAGEMPNLDAVKKTVGEVAA</sequence>
<keyword evidence="6" id="KW-1185">Reference proteome</keyword>
<gene>
    <name evidence="5" type="ORF">BSZ36_07170</name>
</gene>
<comment type="caution">
    <text evidence="5">The sequence shown here is derived from an EMBL/GenBank/DDBJ whole genome shotgun (WGS) entry which is preliminary data.</text>
</comment>
<evidence type="ECO:0000313" key="5">
    <source>
        <dbReference type="EMBL" id="OZC02774.1"/>
    </source>
</evidence>
<evidence type="ECO:0000259" key="4">
    <source>
        <dbReference type="PROSITE" id="PS51352"/>
    </source>
</evidence>
<dbReference type="PIRSF" id="PIRSF000239">
    <property type="entry name" value="AHPC"/>
    <property type="match status" value="1"/>
</dbReference>
<dbReference type="InterPro" id="IPR000866">
    <property type="entry name" value="AhpC/TSA"/>
</dbReference>
<proteinExistence type="predicted"/>